<keyword evidence="3" id="KW-1185">Reference proteome</keyword>
<dbReference type="Pfam" id="PF07802">
    <property type="entry name" value="GCK"/>
    <property type="match status" value="1"/>
</dbReference>
<sequence>MGITNSRTDLSEKLLDPWDVVVERSYLEVWVRECEAIWKTDKGFCEFMEGGACKESFRVMVACLEEGSKKCVEPCFKFFDCMYSHSVYYQPYIALLKTLVDHSHKERQAIHARNQAFRDDDALAARNQAFRE</sequence>
<dbReference type="InterPro" id="IPR012891">
    <property type="entry name" value="GCK_dom"/>
</dbReference>
<dbReference type="PANTHER" id="PTHR34357">
    <property type="entry name" value="F7A19.14 PROTEIN-RELATED"/>
    <property type="match status" value="1"/>
</dbReference>
<proteinExistence type="predicted"/>
<dbReference type="PANTHER" id="PTHR34357:SF2">
    <property type="entry name" value="F26F24.3-RELATED"/>
    <property type="match status" value="1"/>
</dbReference>
<dbReference type="Proteomes" id="UP000489600">
    <property type="component" value="Unassembled WGS sequence"/>
</dbReference>
<comment type="caution">
    <text evidence="2">The sequence shown here is derived from an EMBL/GenBank/DDBJ whole genome shotgun (WGS) entry which is preliminary data.</text>
</comment>
<name>A0A565B7D5_9BRAS</name>
<dbReference type="OrthoDB" id="1023086at2759"/>
<evidence type="ECO:0000259" key="1">
    <source>
        <dbReference type="SMART" id="SM01227"/>
    </source>
</evidence>
<evidence type="ECO:0000313" key="3">
    <source>
        <dbReference type="Proteomes" id="UP000489600"/>
    </source>
</evidence>
<protein>
    <recommendedName>
        <fullName evidence="1">GCK domain-containing protein</fullName>
    </recommendedName>
</protein>
<feature type="domain" description="GCK" evidence="1">
    <location>
        <begin position="32"/>
        <end position="107"/>
    </location>
</feature>
<dbReference type="SMART" id="SM01227">
    <property type="entry name" value="GCK"/>
    <property type="match status" value="1"/>
</dbReference>
<organism evidence="2 3">
    <name type="scientific">Arabis nemorensis</name>
    <dbReference type="NCBI Taxonomy" id="586526"/>
    <lineage>
        <taxon>Eukaryota</taxon>
        <taxon>Viridiplantae</taxon>
        <taxon>Streptophyta</taxon>
        <taxon>Embryophyta</taxon>
        <taxon>Tracheophyta</taxon>
        <taxon>Spermatophyta</taxon>
        <taxon>Magnoliopsida</taxon>
        <taxon>eudicotyledons</taxon>
        <taxon>Gunneridae</taxon>
        <taxon>Pentapetalae</taxon>
        <taxon>rosids</taxon>
        <taxon>malvids</taxon>
        <taxon>Brassicales</taxon>
        <taxon>Brassicaceae</taxon>
        <taxon>Arabideae</taxon>
        <taxon>Arabis</taxon>
    </lineage>
</organism>
<accession>A0A565B7D5</accession>
<reference evidence="2" key="1">
    <citation type="submission" date="2019-07" db="EMBL/GenBank/DDBJ databases">
        <authorList>
            <person name="Dittberner H."/>
        </authorList>
    </citation>
    <scope>NUCLEOTIDE SEQUENCE [LARGE SCALE GENOMIC DNA]</scope>
</reference>
<evidence type="ECO:0000313" key="2">
    <source>
        <dbReference type="EMBL" id="VVA97034.1"/>
    </source>
</evidence>
<gene>
    <name evidence="2" type="ORF">ANE_LOCUS7479</name>
</gene>
<dbReference type="EMBL" id="CABITT030000003">
    <property type="protein sequence ID" value="VVA97034.1"/>
    <property type="molecule type" value="Genomic_DNA"/>
</dbReference>
<dbReference type="AlphaFoldDB" id="A0A565B7D5"/>